<gene>
    <name evidence="6" type="ORF">EWM64_g7059</name>
</gene>
<feature type="domain" description="Glucose-methanol-choline oxidoreductase N-terminal" evidence="5">
    <location>
        <begin position="24"/>
        <end position="202"/>
    </location>
</feature>
<keyword evidence="7" id="KW-1185">Reference proteome</keyword>
<comment type="similarity">
    <text evidence="2">Belongs to the GMC oxidoreductase family.</text>
</comment>
<dbReference type="InterPro" id="IPR012132">
    <property type="entry name" value="GMC_OxRdtase"/>
</dbReference>
<dbReference type="Pfam" id="PF00732">
    <property type="entry name" value="GMC_oxred_N"/>
    <property type="match status" value="1"/>
</dbReference>
<keyword evidence="4" id="KW-0274">FAD</keyword>
<evidence type="ECO:0000256" key="1">
    <source>
        <dbReference type="ARBA" id="ARBA00001974"/>
    </source>
</evidence>
<dbReference type="PANTHER" id="PTHR11552:SF147">
    <property type="entry name" value="CHOLINE DEHYDROGENASE, MITOCHONDRIAL"/>
    <property type="match status" value="1"/>
</dbReference>
<dbReference type="Gene3D" id="3.50.50.60">
    <property type="entry name" value="FAD/NAD(P)-binding domain"/>
    <property type="match status" value="1"/>
</dbReference>
<evidence type="ECO:0000313" key="6">
    <source>
        <dbReference type="EMBL" id="TFY76956.1"/>
    </source>
</evidence>
<dbReference type="OrthoDB" id="269227at2759"/>
<dbReference type="SUPFAM" id="SSF51905">
    <property type="entry name" value="FAD/NAD(P)-binding domain"/>
    <property type="match status" value="1"/>
</dbReference>
<dbReference type="Proteomes" id="UP000298061">
    <property type="component" value="Unassembled WGS sequence"/>
</dbReference>
<accession>A0A4Y9ZPX8</accession>
<comment type="cofactor">
    <cofactor evidence="1">
        <name>FAD</name>
        <dbReference type="ChEBI" id="CHEBI:57692"/>
    </cofactor>
</comment>
<comment type="caution">
    <text evidence="6">The sequence shown here is derived from an EMBL/GenBank/DDBJ whole genome shotgun (WGS) entry which is preliminary data.</text>
</comment>
<dbReference type="EMBL" id="SFCI01001041">
    <property type="protein sequence ID" value="TFY76956.1"/>
    <property type="molecule type" value="Genomic_DNA"/>
</dbReference>
<dbReference type="STRING" id="135208.A0A4Y9ZPX8"/>
<evidence type="ECO:0000259" key="5">
    <source>
        <dbReference type="Pfam" id="PF00732"/>
    </source>
</evidence>
<dbReference type="AlphaFoldDB" id="A0A4Y9ZPX8"/>
<proteinExistence type="inferred from homology"/>
<dbReference type="GO" id="GO:0016614">
    <property type="term" value="F:oxidoreductase activity, acting on CH-OH group of donors"/>
    <property type="evidence" value="ECO:0007669"/>
    <property type="project" value="InterPro"/>
</dbReference>
<dbReference type="GO" id="GO:0050660">
    <property type="term" value="F:flavin adenine dinucleotide binding"/>
    <property type="evidence" value="ECO:0007669"/>
    <property type="project" value="InterPro"/>
</dbReference>
<dbReference type="InterPro" id="IPR000172">
    <property type="entry name" value="GMC_OxRdtase_N"/>
</dbReference>
<dbReference type="PANTHER" id="PTHR11552">
    <property type="entry name" value="GLUCOSE-METHANOL-CHOLINE GMC OXIDOREDUCTASE"/>
    <property type="match status" value="1"/>
</dbReference>
<protein>
    <recommendedName>
        <fullName evidence="5">Glucose-methanol-choline oxidoreductase N-terminal domain-containing protein</fullName>
    </recommendedName>
</protein>
<organism evidence="6 7">
    <name type="scientific">Hericium alpestre</name>
    <dbReference type="NCBI Taxonomy" id="135208"/>
    <lineage>
        <taxon>Eukaryota</taxon>
        <taxon>Fungi</taxon>
        <taxon>Dikarya</taxon>
        <taxon>Basidiomycota</taxon>
        <taxon>Agaricomycotina</taxon>
        <taxon>Agaricomycetes</taxon>
        <taxon>Russulales</taxon>
        <taxon>Hericiaceae</taxon>
        <taxon>Hericium</taxon>
    </lineage>
</organism>
<reference evidence="6 7" key="1">
    <citation type="submission" date="2019-02" db="EMBL/GenBank/DDBJ databases">
        <title>Genome sequencing of the rare red list fungi Hericium alpestre (H. flagellum).</title>
        <authorList>
            <person name="Buettner E."/>
            <person name="Kellner H."/>
        </authorList>
    </citation>
    <scope>NUCLEOTIDE SEQUENCE [LARGE SCALE GENOMIC DNA]</scope>
    <source>
        <strain evidence="6 7">DSM 108284</strain>
    </source>
</reference>
<evidence type="ECO:0000256" key="2">
    <source>
        <dbReference type="ARBA" id="ARBA00010790"/>
    </source>
</evidence>
<dbReference type="InterPro" id="IPR036188">
    <property type="entry name" value="FAD/NAD-bd_sf"/>
</dbReference>
<keyword evidence="3" id="KW-0285">Flavoprotein</keyword>
<evidence type="ECO:0000256" key="3">
    <source>
        <dbReference type="ARBA" id="ARBA00022630"/>
    </source>
</evidence>
<evidence type="ECO:0000313" key="7">
    <source>
        <dbReference type="Proteomes" id="UP000298061"/>
    </source>
</evidence>
<sequence>MPTSSLISIPCPFLNFTTAIEELGNPGWNWMQFLEYSKKCEGFILPSEEVSLADHLMWDLEFHGYNGPIKTEFLAGQSRWDLTLRDTLNHVNVKTVEEPQYLKEANSWLNLNVLANAIVCKIITSDIKNENGNVVATGVEFLHHYKRHLVQVKREVLVCARAIQSPQILKLSGIGDPAVLEKIGVPVKTPLSGVGNNIQEHLICSMSYELKEPDHYLSLDSLHDIGT</sequence>
<dbReference type="Gene3D" id="3.30.560.10">
    <property type="entry name" value="Glucose Oxidase, domain 3"/>
    <property type="match status" value="2"/>
</dbReference>
<evidence type="ECO:0000256" key="4">
    <source>
        <dbReference type="ARBA" id="ARBA00022827"/>
    </source>
</evidence>
<name>A0A4Y9ZPX8_9AGAM</name>